<proteinExistence type="predicted"/>
<evidence type="ECO:0000313" key="2">
    <source>
        <dbReference type="Proteomes" id="UP001501337"/>
    </source>
</evidence>
<organism evidence="1 2">
    <name type="scientific">Allohahella marinimesophila</name>
    <dbReference type="NCBI Taxonomy" id="1054972"/>
    <lineage>
        <taxon>Bacteria</taxon>
        <taxon>Pseudomonadati</taxon>
        <taxon>Pseudomonadota</taxon>
        <taxon>Gammaproteobacteria</taxon>
        <taxon>Oceanospirillales</taxon>
        <taxon>Hahellaceae</taxon>
        <taxon>Allohahella</taxon>
    </lineage>
</organism>
<dbReference type="Proteomes" id="UP001501337">
    <property type="component" value="Unassembled WGS sequence"/>
</dbReference>
<gene>
    <name evidence="1" type="ORF">GCM10022278_18960</name>
</gene>
<name>A0ABP7P7X6_9GAMM</name>
<comment type="caution">
    <text evidence="1">The sequence shown here is derived from an EMBL/GenBank/DDBJ whole genome shotgun (WGS) entry which is preliminary data.</text>
</comment>
<evidence type="ECO:0000313" key="1">
    <source>
        <dbReference type="EMBL" id="GAA3961104.1"/>
    </source>
</evidence>
<protein>
    <submittedName>
        <fullName evidence="1">Uncharacterized protein</fullName>
    </submittedName>
</protein>
<keyword evidence="2" id="KW-1185">Reference proteome</keyword>
<dbReference type="RefSeq" id="WP_344805655.1">
    <property type="nucleotide sequence ID" value="NZ_BAABBO010000009.1"/>
</dbReference>
<reference evidence="2" key="1">
    <citation type="journal article" date="2019" name="Int. J. Syst. Evol. Microbiol.">
        <title>The Global Catalogue of Microorganisms (GCM) 10K type strain sequencing project: providing services to taxonomists for standard genome sequencing and annotation.</title>
        <authorList>
            <consortium name="The Broad Institute Genomics Platform"/>
            <consortium name="The Broad Institute Genome Sequencing Center for Infectious Disease"/>
            <person name="Wu L."/>
            <person name="Ma J."/>
        </authorList>
    </citation>
    <scope>NUCLEOTIDE SEQUENCE [LARGE SCALE GENOMIC DNA]</scope>
    <source>
        <strain evidence="2">JCM 17555</strain>
    </source>
</reference>
<accession>A0ABP7P7X6</accession>
<sequence length="231" mass="25006">MKTFTGASLPYMAAAAVGLAVLGWSQMGKQHSVQPEDFARTPSAPTSPLVAVTQQEQTGGAAAEMSAELITEVNTLREHVATLVEHQSLTQEELDVLRNSIASDASVLETHDERTSTPEEEVVALEARFSQMDAYLERETPDPQWGADTRSSIESSIEQAELTGVTLLESNCGTTLCKVKLNLPADLTPEDSLQRLATRRTWDGATMFRLSGSGEADFYIARVGHELPVGE</sequence>
<dbReference type="EMBL" id="BAABBO010000009">
    <property type="protein sequence ID" value="GAA3961104.1"/>
    <property type="molecule type" value="Genomic_DNA"/>
</dbReference>